<accession>A0AAF0A0A9</accession>
<dbReference type="InterPro" id="IPR051172">
    <property type="entry name" value="Chlamydia_OmcB"/>
</dbReference>
<keyword evidence="1" id="KW-0732">Signal</keyword>
<dbReference type="NCBIfam" id="TIGR01451">
    <property type="entry name" value="B_ant_repeat"/>
    <property type="match status" value="2"/>
</dbReference>
<dbReference type="KEGG" id="slom:PXH66_17405"/>
<dbReference type="PANTHER" id="PTHR34819">
    <property type="entry name" value="LARGE CYSTEINE-RICH PERIPLASMIC PROTEIN OMCB"/>
    <property type="match status" value="1"/>
</dbReference>
<feature type="signal peptide" evidence="1">
    <location>
        <begin position="1"/>
        <end position="19"/>
    </location>
</feature>
<evidence type="ECO:0000313" key="3">
    <source>
        <dbReference type="EMBL" id="WED64117.1"/>
    </source>
</evidence>
<dbReference type="InterPro" id="IPR047589">
    <property type="entry name" value="DUF11_rpt"/>
</dbReference>
<dbReference type="AlphaFoldDB" id="A0AAF0A0A9"/>
<feature type="domain" description="DUF11" evidence="2">
    <location>
        <begin position="188"/>
        <end position="312"/>
    </location>
</feature>
<dbReference type="PANTHER" id="PTHR34819:SF3">
    <property type="entry name" value="CELL SURFACE PROTEIN"/>
    <property type="match status" value="1"/>
</dbReference>
<sequence length="852" mass="84904">MTVAALMLAGVTGISVLRAAAPAAGSSIGNQASATYTDASNTERTATSNVAVTIVQQVASLTLTSDNTKSVAPGGQVSFPHTLTNTGNGTDAYALSFTQGAGDNFDLSGLAIYADANGDGRADSSTPITSTGDLPSGASFSFVVSGTVPTSVASDDTAAVSVSAVSGFDGSATAANNDTAIVSENGVINVTKSMSSSSGAPGSGPYTYTLTFSNTGNTAATAVTLIDDLPTGLVYVDGSARWSGSASALTDANAGDPAGINYSYNDPISRQVKAVIDSVAPGQTGTVTFQVSIDANAAPGDINNQVSYTYSDGVATVGPRTSNTVGFTVSQSAAVSIVGETVASAPQGSTVAFTNVITNNGLGEDTFNVTVDSNDFPAGTAFRLAQADGATALLDSNGDGIPDTGPLAANASYTVILLATLPVEASGGPYTANKTARSVLDSGVAATAADTLTAIVLNTVDLTNDSAGPSAPGAGAGAEADPVTTLTVNAGETARFSLYVNNTGGRADTFDLTASTVADHSSIALPAGWTVVFRDVNEAVIARTPVINAGADLLVYADVIVPAGSEPVTESIYFRVLSPNSGSGDIKHDAVSVAAERSLTLTPNNVQQIYAGGSVVYRHTLTNNGNVLEGDNIASTVSLASADSLNGWTSIIYHDVNGNGVIDPGEPVVTDLSFVSNSGAGLEPGESVELLVKVFSPEGAPAGSADTTTLSATTANGTRTETVPAAVSATDVSTVISSDLTILKEQALDADNNGTADTAYSINQITTGAVPGSSILYKITIKNIGSTNADNVVVSDSTPTFTVYDATTPAAASQGSVGSTPADGSAGALEFNLGTIAPSGTATVSFGVRINQ</sequence>
<feature type="chain" id="PRO_5042244543" description="DUF11 domain-containing protein" evidence="1">
    <location>
        <begin position="20"/>
        <end position="852"/>
    </location>
</feature>
<dbReference type="InterPro" id="IPR001434">
    <property type="entry name" value="OmcB-like_DUF11"/>
</dbReference>
<dbReference type="Pfam" id="PF01345">
    <property type="entry name" value="DUF11"/>
    <property type="match status" value="1"/>
</dbReference>
<dbReference type="Proteomes" id="UP001218638">
    <property type="component" value="Chromosome"/>
</dbReference>
<organism evidence="3 4">
    <name type="scientific">Synoicihabitans lomoniglobus</name>
    <dbReference type="NCBI Taxonomy" id="2909285"/>
    <lineage>
        <taxon>Bacteria</taxon>
        <taxon>Pseudomonadati</taxon>
        <taxon>Verrucomicrobiota</taxon>
        <taxon>Opitutia</taxon>
        <taxon>Opitutales</taxon>
        <taxon>Opitutaceae</taxon>
        <taxon>Synoicihabitans</taxon>
    </lineage>
</organism>
<name>A0AAF0A0A9_9BACT</name>
<evidence type="ECO:0000256" key="1">
    <source>
        <dbReference type="SAM" id="SignalP"/>
    </source>
</evidence>
<reference evidence="3" key="1">
    <citation type="submission" date="2023-03" db="EMBL/GenBank/DDBJ databases">
        <title>Lomoglobus Profundus gen. nov., sp. nov., a novel member of the phylum Verrucomicrobia, isolated from deep-marine sediment of South China Sea.</title>
        <authorList>
            <person name="Ahmad T."/>
            <person name="Ishaq S.E."/>
            <person name="Wang F."/>
        </authorList>
    </citation>
    <scope>NUCLEOTIDE SEQUENCE</scope>
    <source>
        <strain evidence="3">LMO-M01</strain>
    </source>
</reference>
<protein>
    <recommendedName>
        <fullName evidence="2">DUF11 domain-containing protein</fullName>
    </recommendedName>
</protein>
<evidence type="ECO:0000313" key="4">
    <source>
        <dbReference type="Proteomes" id="UP001218638"/>
    </source>
</evidence>
<dbReference type="EMBL" id="CP119075">
    <property type="protein sequence ID" value="WED64117.1"/>
    <property type="molecule type" value="Genomic_DNA"/>
</dbReference>
<gene>
    <name evidence="3" type="ORF">PXH66_17405</name>
</gene>
<proteinExistence type="predicted"/>
<dbReference type="RefSeq" id="WP_330928022.1">
    <property type="nucleotide sequence ID" value="NZ_CP119075.1"/>
</dbReference>
<keyword evidence="4" id="KW-1185">Reference proteome</keyword>
<evidence type="ECO:0000259" key="2">
    <source>
        <dbReference type="Pfam" id="PF01345"/>
    </source>
</evidence>